<evidence type="ECO:0000313" key="1">
    <source>
        <dbReference type="EMBL" id="GGD38280.1"/>
    </source>
</evidence>
<dbReference type="InterPro" id="IPR008969">
    <property type="entry name" value="CarboxyPept-like_regulatory"/>
</dbReference>
<organism evidence="1 2">
    <name type="scientific">Muriicola marianensis</name>
    <dbReference type="NCBI Taxonomy" id="1324801"/>
    <lineage>
        <taxon>Bacteria</taxon>
        <taxon>Pseudomonadati</taxon>
        <taxon>Bacteroidota</taxon>
        <taxon>Flavobacteriia</taxon>
        <taxon>Flavobacteriales</taxon>
        <taxon>Flavobacteriaceae</taxon>
        <taxon>Muriicola</taxon>
    </lineage>
</organism>
<dbReference type="SUPFAM" id="SSF49464">
    <property type="entry name" value="Carboxypeptidase regulatory domain-like"/>
    <property type="match status" value="1"/>
</dbReference>
<sequence length="478" mass="54942">MGLSVKAQTLEGYIRNFNTKEAIPYATVQLGPDYGTIANEEGGFSLSLAGKAGDSLLISSMGYAQKRIPLPSAMEEIVIYLEPSAIELDEVLLRDRQPSAEEIIREVRRAYPQNYSSTDQKYEVFYRGTSYMQFEDLNVDIDKATRIPKQQVARASKKLDSLARSVVESKLMEFRDYSGIVLLKQRDSSKISIDRATRLLDSRKEFSMEGVQKQAQGIILQYLDTSKTYKLKTGLFKIEDSLALDKEEFRQEKKTEYSRGEIRSSVMSTLKRSQWHENSFLEKLLDPKAYEYTLDGISYFQGNPIYVVSFFPGKGSSRFAGTFYISTRDYAVLKADYAFGDGKRGRKFNMKLLLGIKYIEKTHKGTVIYKAGANGIYHPYYITKEEGNYIYLHRPLKFIENSPRKDKVLFDFNLEGEGREKRELLILKAEDLDPAEFINLTEAEKIPYTELKQFESSIWQDRQIIQPLEEMKNFKAGD</sequence>
<accession>A0ABQ1QPT4</accession>
<gene>
    <name evidence="1" type="ORF">GCM10011361_01750</name>
</gene>
<dbReference type="EMBL" id="BMFH01000001">
    <property type="protein sequence ID" value="GGD38280.1"/>
    <property type="molecule type" value="Genomic_DNA"/>
</dbReference>
<reference evidence="2" key="1">
    <citation type="journal article" date="2019" name="Int. J. Syst. Evol. Microbiol.">
        <title>The Global Catalogue of Microorganisms (GCM) 10K type strain sequencing project: providing services to taxonomists for standard genome sequencing and annotation.</title>
        <authorList>
            <consortium name="The Broad Institute Genomics Platform"/>
            <consortium name="The Broad Institute Genome Sequencing Center for Infectious Disease"/>
            <person name="Wu L."/>
            <person name="Ma J."/>
        </authorList>
    </citation>
    <scope>NUCLEOTIDE SEQUENCE [LARGE SCALE GENOMIC DNA]</scope>
    <source>
        <strain evidence="2">CGMCC 1.12606</strain>
    </source>
</reference>
<protein>
    <recommendedName>
        <fullName evidence="3">Carboxypeptidase-like regulatory domain-containing protein</fullName>
    </recommendedName>
</protein>
<keyword evidence="2" id="KW-1185">Reference proteome</keyword>
<dbReference type="Pfam" id="PF13715">
    <property type="entry name" value="CarbopepD_reg_2"/>
    <property type="match status" value="1"/>
</dbReference>
<evidence type="ECO:0008006" key="3">
    <source>
        <dbReference type="Google" id="ProtNLM"/>
    </source>
</evidence>
<evidence type="ECO:0000313" key="2">
    <source>
        <dbReference type="Proteomes" id="UP000625780"/>
    </source>
</evidence>
<dbReference type="Proteomes" id="UP000625780">
    <property type="component" value="Unassembled WGS sequence"/>
</dbReference>
<proteinExistence type="predicted"/>
<name>A0ABQ1QPT4_9FLAO</name>
<comment type="caution">
    <text evidence="1">The sequence shown here is derived from an EMBL/GenBank/DDBJ whole genome shotgun (WGS) entry which is preliminary data.</text>
</comment>